<dbReference type="Pfam" id="PF00098">
    <property type="entry name" value="zf-CCHC"/>
    <property type="match status" value="1"/>
</dbReference>
<dbReference type="Gene3D" id="4.10.60.10">
    <property type="entry name" value="Zinc finger, CCHC-type"/>
    <property type="match status" value="1"/>
</dbReference>
<evidence type="ECO:0000259" key="3">
    <source>
        <dbReference type="PROSITE" id="PS50158"/>
    </source>
</evidence>
<dbReference type="PROSITE" id="PS50158">
    <property type="entry name" value="ZF_CCHC"/>
    <property type="match status" value="1"/>
</dbReference>
<organism evidence="4 5">
    <name type="scientific">Tanacetum coccineum</name>
    <dbReference type="NCBI Taxonomy" id="301880"/>
    <lineage>
        <taxon>Eukaryota</taxon>
        <taxon>Viridiplantae</taxon>
        <taxon>Streptophyta</taxon>
        <taxon>Embryophyta</taxon>
        <taxon>Tracheophyta</taxon>
        <taxon>Spermatophyta</taxon>
        <taxon>Magnoliopsida</taxon>
        <taxon>eudicotyledons</taxon>
        <taxon>Gunneridae</taxon>
        <taxon>Pentapetalae</taxon>
        <taxon>asterids</taxon>
        <taxon>campanulids</taxon>
        <taxon>Asterales</taxon>
        <taxon>Asteraceae</taxon>
        <taxon>Asteroideae</taxon>
        <taxon>Anthemideae</taxon>
        <taxon>Anthemidinae</taxon>
        <taxon>Tanacetum</taxon>
    </lineage>
</organism>
<keyword evidence="5" id="KW-1185">Reference proteome</keyword>
<reference evidence="4" key="2">
    <citation type="submission" date="2022-01" db="EMBL/GenBank/DDBJ databases">
        <authorList>
            <person name="Yamashiro T."/>
            <person name="Shiraishi A."/>
            <person name="Satake H."/>
            <person name="Nakayama K."/>
        </authorList>
    </citation>
    <scope>NUCLEOTIDE SEQUENCE</scope>
</reference>
<sequence>MLLLHILGLHNRIMTLILCQYMILMMIIKERNQVVIQDGRVDIQSKNVGYAGNGSRNSGRNPRTIANTRKTTTVLCYNCNKKGHYTRECSKPRVRDSKYFREHMLLATKDGFGIHLDEEENDFMFMSASGEEQLEELNASVIMLARIQPTDSDSDVEPTYNFDFVSEVNASQIDLIRELFSKINHEQRNHKKLETIKHTSVDDQIDCNIIFYDPYVEVISGQVKHAHDAHDQKFDDFESLINNVLIEAENQRMINKEMKKKNALITKELETYKERVQDLENKLVKNTNFKSEYGKLQN</sequence>
<proteinExistence type="predicted"/>
<evidence type="ECO:0000256" key="1">
    <source>
        <dbReference type="PROSITE-ProRule" id="PRU00047"/>
    </source>
</evidence>
<evidence type="ECO:0000256" key="2">
    <source>
        <dbReference type="SAM" id="Coils"/>
    </source>
</evidence>
<keyword evidence="1" id="KW-0862">Zinc</keyword>
<reference evidence="4" key="1">
    <citation type="journal article" date="2022" name="Int. J. Mol. Sci.">
        <title>Draft Genome of Tanacetum Coccineum: Genomic Comparison of Closely Related Tanacetum-Family Plants.</title>
        <authorList>
            <person name="Yamashiro T."/>
            <person name="Shiraishi A."/>
            <person name="Nakayama K."/>
            <person name="Satake H."/>
        </authorList>
    </citation>
    <scope>NUCLEOTIDE SEQUENCE</scope>
</reference>
<dbReference type="InterPro" id="IPR001878">
    <property type="entry name" value="Znf_CCHC"/>
</dbReference>
<comment type="caution">
    <text evidence="4">The sequence shown here is derived from an EMBL/GenBank/DDBJ whole genome shotgun (WGS) entry which is preliminary data.</text>
</comment>
<dbReference type="SMART" id="SM00343">
    <property type="entry name" value="ZnF_C2HC"/>
    <property type="match status" value="1"/>
</dbReference>
<protein>
    <submittedName>
        <fullName evidence="4">Retrovirus-related pol polyprotein from transposon TNT 1-94</fullName>
    </submittedName>
</protein>
<dbReference type="EMBL" id="BQNB010010023">
    <property type="protein sequence ID" value="GJS71669.1"/>
    <property type="molecule type" value="Genomic_DNA"/>
</dbReference>
<evidence type="ECO:0000313" key="5">
    <source>
        <dbReference type="Proteomes" id="UP001151760"/>
    </source>
</evidence>
<keyword evidence="1" id="KW-0863">Zinc-finger</keyword>
<keyword evidence="1" id="KW-0479">Metal-binding</keyword>
<dbReference type="Proteomes" id="UP001151760">
    <property type="component" value="Unassembled WGS sequence"/>
</dbReference>
<gene>
    <name evidence="4" type="ORF">Tco_0704510</name>
</gene>
<keyword evidence="2" id="KW-0175">Coiled coil</keyword>
<name>A0ABQ4Y221_9ASTR</name>
<accession>A0ABQ4Y221</accession>
<evidence type="ECO:0000313" key="4">
    <source>
        <dbReference type="EMBL" id="GJS71669.1"/>
    </source>
</evidence>
<feature type="domain" description="CCHC-type" evidence="3">
    <location>
        <begin position="76"/>
        <end position="91"/>
    </location>
</feature>
<dbReference type="InterPro" id="IPR036875">
    <property type="entry name" value="Znf_CCHC_sf"/>
</dbReference>
<feature type="coiled-coil region" evidence="2">
    <location>
        <begin position="255"/>
        <end position="282"/>
    </location>
</feature>
<dbReference type="SUPFAM" id="SSF57756">
    <property type="entry name" value="Retrovirus zinc finger-like domains"/>
    <property type="match status" value="1"/>
</dbReference>